<sequence length="122" mass="12860">MPIQSHLFMHSFLNPGDHSGRVAVKQLPKKVGRKLACSGPLSDPSAIPFGWGIYIVEGLNTILVVWLLGAGLLSIFLLTTAWTAVNNDAQGGMGIGQFALAFLALLLTTAAVKESNTLPAFG</sequence>
<reference evidence="2 3" key="1">
    <citation type="submission" date="2023-01" db="EMBL/GenBank/DDBJ databases">
        <title>Analysis of 21 Apiospora genomes using comparative genomics revels a genus with tremendous synthesis potential of carbohydrate active enzymes and secondary metabolites.</title>
        <authorList>
            <person name="Sorensen T."/>
        </authorList>
    </citation>
    <scope>NUCLEOTIDE SEQUENCE [LARGE SCALE GENOMIC DNA]</scope>
    <source>
        <strain evidence="2 3">CBS 135458</strain>
    </source>
</reference>
<accession>A0ABR1U6S9</accession>
<keyword evidence="1" id="KW-0812">Transmembrane</keyword>
<keyword evidence="1" id="KW-1133">Transmembrane helix</keyword>
<evidence type="ECO:0000313" key="2">
    <source>
        <dbReference type="EMBL" id="KAK8054626.1"/>
    </source>
</evidence>
<gene>
    <name evidence="2" type="ORF">PG994_009693</name>
</gene>
<dbReference type="GeneID" id="92094165"/>
<dbReference type="EMBL" id="JAQQWL010000010">
    <property type="protein sequence ID" value="KAK8054626.1"/>
    <property type="molecule type" value="Genomic_DNA"/>
</dbReference>
<keyword evidence="1" id="KW-0472">Membrane</keyword>
<keyword evidence="3" id="KW-1185">Reference proteome</keyword>
<name>A0ABR1U6S9_9PEZI</name>
<evidence type="ECO:0000313" key="3">
    <source>
        <dbReference type="Proteomes" id="UP001480595"/>
    </source>
</evidence>
<evidence type="ECO:0000256" key="1">
    <source>
        <dbReference type="SAM" id="Phobius"/>
    </source>
</evidence>
<proteinExistence type="predicted"/>
<organism evidence="2 3">
    <name type="scientific">Apiospora phragmitis</name>
    <dbReference type="NCBI Taxonomy" id="2905665"/>
    <lineage>
        <taxon>Eukaryota</taxon>
        <taxon>Fungi</taxon>
        <taxon>Dikarya</taxon>
        <taxon>Ascomycota</taxon>
        <taxon>Pezizomycotina</taxon>
        <taxon>Sordariomycetes</taxon>
        <taxon>Xylariomycetidae</taxon>
        <taxon>Amphisphaeriales</taxon>
        <taxon>Apiosporaceae</taxon>
        <taxon>Apiospora</taxon>
    </lineage>
</organism>
<dbReference type="RefSeq" id="XP_066713272.1">
    <property type="nucleotide sequence ID" value="XM_066861102.1"/>
</dbReference>
<feature type="transmembrane region" description="Helical" evidence="1">
    <location>
        <begin position="91"/>
        <end position="112"/>
    </location>
</feature>
<comment type="caution">
    <text evidence="2">The sequence shown here is derived from an EMBL/GenBank/DDBJ whole genome shotgun (WGS) entry which is preliminary data.</text>
</comment>
<protein>
    <submittedName>
        <fullName evidence="2">Uncharacterized protein</fullName>
    </submittedName>
</protein>
<feature type="transmembrane region" description="Helical" evidence="1">
    <location>
        <begin position="63"/>
        <end position="85"/>
    </location>
</feature>
<dbReference type="Proteomes" id="UP001480595">
    <property type="component" value="Unassembled WGS sequence"/>
</dbReference>